<dbReference type="InterPro" id="IPR020841">
    <property type="entry name" value="PKS_Beta-ketoAc_synthase_dom"/>
</dbReference>
<reference evidence="6 7" key="1">
    <citation type="submission" date="2020-08" db="EMBL/GenBank/DDBJ databases">
        <title>Sequencing the genomes of 1000 actinobacteria strains.</title>
        <authorList>
            <person name="Klenk H.-P."/>
        </authorList>
    </citation>
    <scope>NUCLEOTIDE SEQUENCE [LARGE SCALE GENOMIC DNA]</scope>
    <source>
        <strain evidence="6 7">DSM 45886</strain>
    </source>
</reference>
<dbReference type="InterPro" id="IPR018201">
    <property type="entry name" value="Ketoacyl_synth_AS"/>
</dbReference>
<dbReference type="EMBL" id="JACHJW010000001">
    <property type="protein sequence ID" value="MBB4961978.1"/>
    <property type="molecule type" value="Genomic_DNA"/>
</dbReference>
<feature type="domain" description="Ketosynthase family 3 (KS3)" evidence="5">
    <location>
        <begin position="3"/>
        <end position="417"/>
    </location>
</feature>
<proteinExistence type="inferred from homology"/>
<dbReference type="FunFam" id="3.40.47.10:FF:000029">
    <property type="entry name" value="3-oxoacyl-[acyl-carrier-protein] synthase 1"/>
    <property type="match status" value="1"/>
</dbReference>
<keyword evidence="3 6" id="KW-0012">Acyltransferase</keyword>
<dbReference type="Gene3D" id="3.40.47.10">
    <property type="match status" value="2"/>
</dbReference>
<organism evidence="6 7">
    <name type="scientific">Micromonospora polyrhachis</name>
    <dbReference type="NCBI Taxonomy" id="1282883"/>
    <lineage>
        <taxon>Bacteria</taxon>
        <taxon>Bacillati</taxon>
        <taxon>Actinomycetota</taxon>
        <taxon>Actinomycetes</taxon>
        <taxon>Micromonosporales</taxon>
        <taxon>Micromonosporaceae</taxon>
        <taxon>Micromonospora</taxon>
    </lineage>
</organism>
<evidence type="ECO:0000259" key="5">
    <source>
        <dbReference type="PROSITE" id="PS52004"/>
    </source>
</evidence>
<evidence type="ECO:0000256" key="2">
    <source>
        <dbReference type="ARBA" id="ARBA00022679"/>
    </source>
</evidence>
<sequence>MTSRRTVVTGIGVVAPGGVTRKQFWTTITEGQTATRRITFFDPSPFRSQVAAECDFDPVAAGLTPRERRRADRYVQFALAGSTEALADSGLELTEATREHTGVVLGTAVGGTMALEQEYVVASDSGAEWLVDADCTGPYLYQALVPSSLAADVACRHGLHGPAQVVSTGCTSGIDAIGYAHQLIQDGEADVIVTGASDSPISPVTVASFDAIKATTPDNDDPAHASRPFDADRHGFVLAEGAAVLVLEELTHARRRGARVYCELVGYANRANGYHMTGLRPDGAEMALAIEDAMRQGRINPADVSYISAHGSATRQNDRHETAAFKRALGQAAYGIPISSIKSMIGHSLGAIGAIEMAACALAIEYGVVPPTANWATRDPECDLDYTPNVARDVPVDVALSVGSGFGGFQSAMIFKRLTEVDR</sequence>
<dbReference type="AlphaFoldDB" id="A0A7W7SW06"/>
<dbReference type="PANTHER" id="PTHR11712:SF336">
    <property type="entry name" value="3-OXOACYL-[ACYL-CARRIER-PROTEIN] SYNTHASE, MITOCHONDRIAL"/>
    <property type="match status" value="1"/>
</dbReference>
<dbReference type="SMART" id="SM00825">
    <property type="entry name" value="PKS_KS"/>
    <property type="match status" value="1"/>
</dbReference>
<dbReference type="Pfam" id="PF00109">
    <property type="entry name" value="ketoacyl-synt"/>
    <property type="match status" value="1"/>
</dbReference>
<dbReference type="PROSITE" id="PS00606">
    <property type="entry name" value="KS3_1"/>
    <property type="match status" value="1"/>
</dbReference>
<comment type="similarity">
    <text evidence="1 4">Belongs to the thiolase-like superfamily. Beta-ketoacyl-ACP synthases family.</text>
</comment>
<name>A0A7W7SW06_9ACTN</name>
<protein>
    <submittedName>
        <fullName evidence="6">Minimal PKS ketosynthase (KS/KS alpha)</fullName>
        <ecNumber evidence="6">2.3.1.-</ecNumber>
    </submittedName>
</protein>
<dbReference type="GO" id="GO:0005829">
    <property type="term" value="C:cytosol"/>
    <property type="evidence" value="ECO:0007669"/>
    <property type="project" value="TreeGrafter"/>
</dbReference>
<keyword evidence="7" id="KW-1185">Reference proteome</keyword>
<dbReference type="InterPro" id="IPR014031">
    <property type="entry name" value="Ketoacyl_synth_C"/>
</dbReference>
<dbReference type="InterPro" id="IPR014030">
    <property type="entry name" value="Ketoacyl_synth_N"/>
</dbReference>
<dbReference type="InterPro" id="IPR016039">
    <property type="entry name" value="Thiolase-like"/>
</dbReference>
<evidence type="ECO:0000256" key="1">
    <source>
        <dbReference type="ARBA" id="ARBA00008467"/>
    </source>
</evidence>
<gene>
    <name evidence="6" type="ORF">FHR38_005711</name>
</gene>
<dbReference type="GO" id="GO:0004315">
    <property type="term" value="F:3-oxoacyl-[acyl-carrier-protein] synthase activity"/>
    <property type="evidence" value="ECO:0007669"/>
    <property type="project" value="InterPro"/>
</dbReference>
<dbReference type="InterPro" id="IPR000794">
    <property type="entry name" value="Beta-ketoacyl_synthase"/>
</dbReference>
<dbReference type="Proteomes" id="UP000578819">
    <property type="component" value="Unassembled WGS sequence"/>
</dbReference>
<keyword evidence="2 4" id="KW-0808">Transferase</keyword>
<dbReference type="CDD" id="cd00834">
    <property type="entry name" value="KAS_I_II"/>
    <property type="match status" value="1"/>
</dbReference>
<evidence type="ECO:0000256" key="4">
    <source>
        <dbReference type="RuleBase" id="RU003694"/>
    </source>
</evidence>
<evidence type="ECO:0000313" key="7">
    <source>
        <dbReference type="Proteomes" id="UP000578819"/>
    </source>
</evidence>
<dbReference type="EC" id="2.3.1.-" evidence="6"/>
<dbReference type="PROSITE" id="PS52004">
    <property type="entry name" value="KS3_2"/>
    <property type="match status" value="1"/>
</dbReference>
<evidence type="ECO:0000256" key="3">
    <source>
        <dbReference type="ARBA" id="ARBA00023315"/>
    </source>
</evidence>
<dbReference type="PANTHER" id="PTHR11712">
    <property type="entry name" value="POLYKETIDE SYNTHASE-RELATED"/>
    <property type="match status" value="1"/>
</dbReference>
<dbReference type="SUPFAM" id="SSF53901">
    <property type="entry name" value="Thiolase-like"/>
    <property type="match status" value="2"/>
</dbReference>
<dbReference type="NCBIfam" id="NF005589">
    <property type="entry name" value="PRK07314.1"/>
    <property type="match status" value="1"/>
</dbReference>
<evidence type="ECO:0000313" key="6">
    <source>
        <dbReference type="EMBL" id="MBB4961978.1"/>
    </source>
</evidence>
<dbReference type="GO" id="GO:0030497">
    <property type="term" value="P:fatty acid elongation"/>
    <property type="evidence" value="ECO:0007669"/>
    <property type="project" value="UniProtKB-ARBA"/>
</dbReference>
<comment type="caution">
    <text evidence="6">The sequence shown here is derived from an EMBL/GenBank/DDBJ whole genome shotgun (WGS) entry which is preliminary data.</text>
</comment>
<dbReference type="RefSeq" id="WP_184537878.1">
    <property type="nucleotide sequence ID" value="NZ_JACHJW010000001.1"/>
</dbReference>
<dbReference type="Pfam" id="PF02801">
    <property type="entry name" value="Ketoacyl-synt_C"/>
    <property type="match status" value="1"/>
</dbReference>
<dbReference type="FunFam" id="3.40.47.10:FF:000018">
    <property type="entry name" value="3-oxoacyl-[acyl-carrier-protein] synthase 2"/>
    <property type="match status" value="1"/>
</dbReference>
<accession>A0A7W7SW06</accession>